<sequence length="291" mass="33516">MPTSPSSSAQVARQQLGDQLRNMRRDARLTGREFARQAGWADATNVTKVEKAQRTITPDHVRLWCRICGQPPEREAELLAEQESVSQMWQTYAQLAKSAGGGLKARQERLRDRYWRVKRQRTYQTKVIPGLLQTEAMMTFYLTQARVEQHLERDDVAEAVIARMDRQGALNRLDALWGFILEEDVLWYRPGPADVHREQLRYLINMIDSGRQNIFLGVIPRDIDRHGVIPGEAFIMDDDTLVTVELISGYLRLTRPDEIRMYGEAWDRLLSIAVHGRQARYLMERALGALG</sequence>
<dbReference type="Gene3D" id="1.10.260.40">
    <property type="entry name" value="lambda repressor-like DNA-binding domains"/>
    <property type="match status" value="1"/>
</dbReference>
<dbReference type="AlphaFoldDB" id="A0A3A4ABT9"/>
<name>A0A3A4ABT9_9ACTN</name>
<reference evidence="3 4" key="1">
    <citation type="submission" date="2018-09" db="EMBL/GenBank/DDBJ databases">
        <title>YIM 75507 draft genome.</title>
        <authorList>
            <person name="Tang S."/>
            <person name="Feng Y."/>
        </authorList>
    </citation>
    <scope>NUCLEOTIDE SEQUENCE [LARGE SCALE GENOMIC DNA]</scope>
    <source>
        <strain evidence="3 4">YIM 75507</strain>
    </source>
</reference>
<evidence type="ECO:0000313" key="4">
    <source>
        <dbReference type="Proteomes" id="UP000265768"/>
    </source>
</evidence>
<evidence type="ECO:0000313" key="3">
    <source>
        <dbReference type="EMBL" id="RJL23964.1"/>
    </source>
</evidence>
<keyword evidence="4" id="KW-1185">Reference proteome</keyword>
<dbReference type="Pfam" id="PF19054">
    <property type="entry name" value="DUF5753"/>
    <property type="match status" value="1"/>
</dbReference>
<proteinExistence type="predicted"/>
<dbReference type="EMBL" id="QZEY01000017">
    <property type="protein sequence ID" value="RJL23964.1"/>
    <property type="molecule type" value="Genomic_DNA"/>
</dbReference>
<protein>
    <submittedName>
        <fullName evidence="3">XRE family transcriptional regulator</fullName>
    </submittedName>
</protein>
<dbReference type="Pfam" id="PF13560">
    <property type="entry name" value="HTH_31"/>
    <property type="match status" value="1"/>
</dbReference>
<dbReference type="InterPro" id="IPR010982">
    <property type="entry name" value="Lambda_DNA-bd_dom_sf"/>
</dbReference>
<evidence type="ECO:0000259" key="2">
    <source>
        <dbReference type="Pfam" id="PF19054"/>
    </source>
</evidence>
<dbReference type="InterPro" id="IPR043917">
    <property type="entry name" value="DUF5753"/>
</dbReference>
<feature type="compositionally biased region" description="Polar residues" evidence="1">
    <location>
        <begin position="1"/>
        <end position="17"/>
    </location>
</feature>
<dbReference type="OrthoDB" id="4966777at2"/>
<organism evidence="3 4">
    <name type="scientific">Bailinhaonella thermotolerans</name>
    <dbReference type="NCBI Taxonomy" id="1070861"/>
    <lineage>
        <taxon>Bacteria</taxon>
        <taxon>Bacillati</taxon>
        <taxon>Actinomycetota</taxon>
        <taxon>Actinomycetes</taxon>
        <taxon>Streptosporangiales</taxon>
        <taxon>Streptosporangiaceae</taxon>
        <taxon>Bailinhaonella</taxon>
    </lineage>
</organism>
<comment type="caution">
    <text evidence="3">The sequence shown here is derived from an EMBL/GenBank/DDBJ whole genome shotgun (WGS) entry which is preliminary data.</text>
</comment>
<evidence type="ECO:0000256" key="1">
    <source>
        <dbReference type="SAM" id="MobiDB-lite"/>
    </source>
</evidence>
<feature type="region of interest" description="Disordered" evidence="1">
    <location>
        <begin position="1"/>
        <end position="22"/>
    </location>
</feature>
<gene>
    <name evidence="3" type="ORF">D5H75_31515</name>
</gene>
<dbReference type="Proteomes" id="UP000265768">
    <property type="component" value="Unassembled WGS sequence"/>
</dbReference>
<feature type="domain" description="DUF5753" evidence="2">
    <location>
        <begin position="118"/>
        <end position="284"/>
    </location>
</feature>
<accession>A0A3A4ABT9</accession>
<dbReference type="SUPFAM" id="SSF47413">
    <property type="entry name" value="lambda repressor-like DNA-binding domains"/>
    <property type="match status" value="1"/>
</dbReference>
<dbReference type="RefSeq" id="WP_119930219.1">
    <property type="nucleotide sequence ID" value="NZ_QZEY01000017.1"/>
</dbReference>
<dbReference type="GO" id="GO:0003677">
    <property type="term" value="F:DNA binding"/>
    <property type="evidence" value="ECO:0007669"/>
    <property type="project" value="InterPro"/>
</dbReference>